<comment type="caution">
    <text evidence="2">The sequence shown here is derived from an EMBL/GenBank/DDBJ whole genome shotgun (WGS) entry which is preliminary data.</text>
</comment>
<evidence type="ECO:0000256" key="1">
    <source>
        <dbReference type="SAM" id="MobiDB-lite"/>
    </source>
</evidence>
<dbReference type="AlphaFoldDB" id="A0AAN9XKA1"/>
<sequence length="134" mass="14830">MEDEGITPEVKAIAGGSSQPTGSMGGGVELRERRRGARNAKYTDVVDALAGEWQAAVSVGGNTIWCFGVAAAQRSGEEEEEDSTKVTSRGLERRSATPRDERWNRLKERTEKKNWRRCDETTVRQGGVHLQRLV</sequence>
<reference evidence="2 3" key="1">
    <citation type="submission" date="2024-01" db="EMBL/GenBank/DDBJ databases">
        <title>The genomes of 5 underutilized Papilionoideae crops provide insights into root nodulation and disease resistanc.</title>
        <authorList>
            <person name="Jiang F."/>
        </authorList>
    </citation>
    <scope>NUCLEOTIDE SEQUENCE [LARGE SCALE GENOMIC DNA]</scope>
    <source>
        <strain evidence="2">DUOXIRENSHENG_FW03</strain>
        <tissue evidence="2">Leaves</tissue>
    </source>
</reference>
<feature type="region of interest" description="Disordered" evidence="1">
    <location>
        <begin position="1"/>
        <end position="37"/>
    </location>
</feature>
<accession>A0AAN9XKA1</accession>
<evidence type="ECO:0000313" key="3">
    <source>
        <dbReference type="Proteomes" id="UP001386955"/>
    </source>
</evidence>
<gene>
    <name evidence="2" type="ORF">VNO78_16693</name>
</gene>
<name>A0AAN9XKA1_PSOTE</name>
<feature type="region of interest" description="Disordered" evidence="1">
    <location>
        <begin position="72"/>
        <end position="105"/>
    </location>
</feature>
<dbReference type="EMBL" id="JAYMYS010000004">
    <property type="protein sequence ID" value="KAK7396012.1"/>
    <property type="molecule type" value="Genomic_DNA"/>
</dbReference>
<feature type="compositionally biased region" description="Basic and acidic residues" evidence="1">
    <location>
        <begin position="90"/>
        <end position="105"/>
    </location>
</feature>
<organism evidence="2 3">
    <name type="scientific">Psophocarpus tetragonolobus</name>
    <name type="common">Winged bean</name>
    <name type="synonym">Dolichos tetragonolobus</name>
    <dbReference type="NCBI Taxonomy" id="3891"/>
    <lineage>
        <taxon>Eukaryota</taxon>
        <taxon>Viridiplantae</taxon>
        <taxon>Streptophyta</taxon>
        <taxon>Embryophyta</taxon>
        <taxon>Tracheophyta</taxon>
        <taxon>Spermatophyta</taxon>
        <taxon>Magnoliopsida</taxon>
        <taxon>eudicotyledons</taxon>
        <taxon>Gunneridae</taxon>
        <taxon>Pentapetalae</taxon>
        <taxon>rosids</taxon>
        <taxon>fabids</taxon>
        <taxon>Fabales</taxon>
        <taxon>Fabaceae</taxon>
        <taxon>Papilionoideae</taxon>
        <taxon>50 kb inversion clade</taxon>
        <taxon>NPAAA clade</taxon>
        <taxon>indigoferoid/millettioid clade</taxon>
        <taxon>Phaseoleae</taxon>
        <taxon>Psophocarpus</taxon>
    </lineage>
</organism>
<proteinExistence type="predicted"/>
<evidence type="ECO:0000313" key="2">
    <source>
        <dbReference type="EMBL" id="KAK7396012.1"/>
    </source>
</evidence>
<dbReference type="Proteomes" id="UP001386955">
    <property type="component" value="Unassembled WGS sequence"/>
</dbReference>
<protein>
    <submittedName>
        <fullName evidence="2">Uncharacterized protein</fullName>
    </submittedName>
</protein>
<keyword evidence="3" id="KW-1185">Reference proteome</keyword>